<evidence type="ECO:0000313" key="1">
    <source>
        <dbReference type="EMBL" id="SBT38943.1"/>
    </source>
</evidence>
<organism evidence="1 2">
    <name type="scientific">Micromonospora auratinigra</name>
    <dbReference type="NCBI Taxonomy" id="261654"/>
    <lineage>
        <taxon>Bacteria</taxon>
        <taxon>Bacillati</taxon>
        <taxon>Actinomycetota</taxon>
        <taxon>Actinomycetes</taxon>
        <taxon>Micromonosporales</taxon>
        <taxon>Micromonosporaceae</taxon>
        <taxon>Micromonospora</taxon>
    </lineage>
</organism>
<dbReference type="EMBL" id="LT594323">
    <property type="protein sequence ID" value="SBT38943.1"/>
    <property type="molecule type" value="Genomic_DNA"/>
</dbReference>
<protein>
    <submittedName>
        <fullName evidence="1">Uncharacterized protein</fullName>
    </submittedName>
</protein>
<sequence>MRSGALTFHRASGGYAGELTVTVHNGGTLDVPRAELAVFVPAQVRPAGDGWTGCTVAADVEALVLRCTVPDLGAGATRQLHLGFVAPAIQGRPDEAVGPDNHDHYLTFDQRPPYVLEKPRDALETSFPVVVP</sequence>
<dbReference type="STRING" id="261654.GA0070611_0727"/>
<proteinExistence type="predicted"/>
<dbReference type="PATRIC" id="fig|261654.4.peg.747"/>
<dbReference type="AlphaFoldDB" id="A0A1A8Z509"/>
<name>A0A1A8Z509_9ACTN</name>
<reference evidence="2" key="1">
    <citation type="submission" date="2016-06" db="EMBL/GenBank/DDBJ databases">
        <authorList>
            <person name="Varghese N."/>
            <person name="Submissions Spin"/>
        </authorList>
    </citation>
    <scope>NUCLEOTIDE SEQUENCE [LARGE SCALE GENOMIC DNA]</scope>
    <source>
        <strain evidence="2">DSM 44815</strain>
    </source>
</reference>
<gene>
    <name evidence="1" type="ORF">GA0070611_0727</name>
</gene>
<accession>A0A1A8Z509</accession>
<keyword evidence="2" id="KW-1185">Reference proteome</keyword>
<dbReference type="Proteomes" id="UP000199385">
    <property type="component" value="Chromosome I"/>
</dbReference>
<evidence type="ECO:0000313" key="2">
    <source>
        <dbReference type="Proteomes" id="UP000199385"/>
    </source>
</evidence>